<comment type="catalytic activity">
    <reaction evidence="2">
        <text>2 GTP = 3',3'-c-di-GMP + 2 diphosphate</text>
        <dbReference type="Rhea" id="RHEA:24898"/>
        <dbReference type="ChEBI" id="CHEBI:33019"/>
        <dbReference type="ChEBI" id="CHEBI:37565"/>
        <dbReference type="ChEBI" id="CHEBI:58805"/>
        <dbReference type="EC" id="2.7.7.65"/>
    </reaction>
</comment>
<name>A0ABU9G1J3_9GAMM</name>
<organism evidence="5 6">
    <name type="scientific">Marinomonas arenicola</name>
    <dbReference type="NCBI Taxonomy" id="569601"/>
    <lineage>
        <taxon>Bacteria</taxon>
        <taxon>Pseudomonadati</taxon>
        <taxon>Pseudomonadota</taxon>
        <taxon>Gammaproteobacteria</taxon>
        <taxon>Oceanospirillales</taxon>
        <taxon>Oceanospirillaceae</taxon>
        <taxon>Marinomonas</taxon>
    </lineage>
</organism>
<dbReference type="GO" id="GO:0052621">
    <property type="term" value="F:diguanylate cyclase activity"/>
    <property type="evidence" value="ECO:0007669"/>
    <property type="project" value="UniProtKB-EC"/>
</dbReference>
<dbReference type="PANTHER" id="PTHR45138:SF9">
    <property type="entry name" value="DIGUANYLATE CYCLASE DGCM-RELATED"/>
    <property type="match status" value="1"/>
</dbReference>
<dbReference type="InterPro" id="IPR043128">
    <property type="entry name" value="Rev_trsase/Diguanyl_cyclase"/>
</dbReference>
<protein>
    <recommendedName>
        <fullName evidence="1">diguanylate cyclase</fullName>
        <ecNumber evidence="1">2.7.7.65</ecNumber>
    </recommendedName>
</protein>
<dbReference type="InterPro" id="IPR000160">
    <property type="entry name" value="GGDEF_dom"/>
</dbReference>
<dbReference type="Gene3D" id="3.30.450.20">
    <property type="entry name" value="PAS domain"/>
    <property type="match status" value="2"/>
</dbReference>
<dbReference type="InterPro" id="IPR029787">
    <property type="entry name" value="Nucleotide_cyclase"/>
</dbReference>
<proteinExistence type="predicted"/>
<comment type="caution">
    <text evidence="5">The sequence shown here is derived from an EMBL/GenBank/DDBJ whole genome shotgun (WGS) entry which is preliminary data.</text>
</comment>
<dbReference type="RefSeq" id="WP_341566000.1">
    <property type="nucleotide sequence ID" value="NZ_JBAKAR010000001.1"/>
</dbReference>
<keyword evidence="3" id="KW-0812">Transmembrane</keyword>
<evidence type="ECO:0000256" key="1">
    <source>
        <dbReference type="ARBA" id="ARBA00012528"/>
    </source>
</evidence>
<evidence type="ECO:0000256" key="3">
    <source>
        <dbReference type="SAM" id="Phobius"/>
    </source>
</evidence>
<evidence type="ECO:0000259" key="4">
    <source>
        <dbReference type="PROSITE" id="PS50887"/>
    </source>
</evidence>
<dbReference type="CDD" id="cd01949">
    <property type="entry name" value="GGDEF"/>
    <property type="match status" value="1"/>
</dbReference>
<sequence>MKTVPLRWLIVIPFVVLALVLGMAMYLLSTITIANIADRVGKQYIKEVEGRIYDRVQDFVAPLTNIMELNVAAFSNRPELLDNLSSVAGRFYEQATPYSQMTFISVATTDGRYVNSSQNPIKSGQHNIAANFVHKPLTMEGFEYDPRVFIGPKIDSDPTFSYDPRVRPFYNLAVQNKQVTWGEIEPYYGFPVLGINLSAPIYGKDGQLLGVTATSIALVELDKYLASLDLVEGAYLFLAEGNGDLIATSEQGNLYQTTNGVITRSNLNNHSNKAFQLASQTLEKGIQELEVEGKKYLYYLRTIDLKYGKQWQIGILIPSSYQQTILDSYTQSAIIITLILFVCIAGIGYLVAWYIGKPIRRLSQAANDKNLKSIQQLPHVLSGVREINSLSRGLSLMADNLSDIMQNLEEKVAERTSYLQGENEHLLESALTDELTGLYNRRGFNQVFEGAIQCAQQQKQQLTFVICDIDHFKRINDKFGHTVGDLALVSVAMNLRHHVRFSSDIVARYGGEEFTLVFLNTDIAQVLLRLDSIRQGFERNPVVKGEYITMSFGVVHVCEGDILTMEELIEQADKKLYQAKNTGRDQVVI</sequence>
<gene>
    <name evidence="5" type="ORF">V6242_00515</name>
</gene>
<keyword evidence="6" id="KW-1185">Reference proteome</keyword>
<feature type="transmembrane region" description="Helical" evidence="3">
    <location>
        <begin position="7"/>
        <end position="28"/>
    </location>
</feature>
<evidence type="ECO:0000256" key="2">
    <source>
        <dbReference type="ARBA" id="ARBA00034247"/>
    </source>
</evidence>
<dbReference type="Gene3D" id="3.30.70.270">
    <property type="match status" value="1"/>
</dbReference>
<evidence type="ECO:0000313" key="5">
    <source>
        <dbReference type="EMBL" id="MEL0611610.1"/>
    </source>
</evidence>
<dbReference type="SUPFAM" id="SSF55073">
    <property type="entry name" value="Nucleotide cyclase"/>
    <property type="match status" value="1"/>
</dbReference>
<feature type="domain" description="GGDEF" evidence="4">
    <location>
        <begin position="460"/>
        <end position="589"/>
    </location>
</feature>
<accession>A0ABU9G1J3</accession>
<evidence type="ECO:0000313" key="6">
    <source>
        <dbReference type="Proteomes" id="UP001379949"/>
    </source>
</evidence>
<keyword evidence="3" id="KW-1133">Transmembrane helix</keyword>
<keyword evidence="3" id="KW-0472">Membrane</keyword>
<dbReference type="Pfam" id="PF00990">
    <property type="entry name" value="GGDEF"/>
    <property type="match status" value="1"/>
</dbReference>
<dbReference type="InterPro" id="IPR050469">
    <property type="entry name" value="Diguanylate_Cyclase"/>
</dbReference>
<dbReference type="EC" id="2.7.7.65" evidence="1"/>
<dbReference type="PROSITE" id="PS50887">
    <property type="entry name" value="GGDEF"/>
    <property type="match status" value="1"/>
</dbReference>
<keyword evidence="5" id="KW-0808">Transferase</keyword>
<dbReference type="SMART" id="SM00267">
    <property type="entry name" value="GGDEF"/>
    <property type="match status" value="1"/>
</dbReference>
<dbReference type="Proteomes" id="UP001379949">
    <property type="component" value="Unassembled WGS sequence"/>
</dbReference>
<keyword evidence="5" id="KW-0548">Nucleotidyltransferase</keyword>
<dbReference type="PANTHER" id="PTHR45138">
    <property type="entry name" value="REGULATORY COMPONENTS OF SENSORY TRANSDUCTION SYSTEM"/>
    <property type="match status" value="1"/>
</dbReference>
<feature type="transmembrane region" description="Helical" evidence="3">
    <location>
        <begin position="333"/>
        <end position="355"/>
    </location>
</feature>
<dbReference type="Gene3D" id="6.10.340.10">
    <property type="match status" value="1"/>
</dbReference>
<dbReference type="EMBL" id="JBAKAR010000001">
    <property type="protein sequence ID" value="MEL0611610.1"/>
    <property type="molecule type" value="Genomic_DNA"/>
</dbReference>
<dbReference type="NCBIfam" id="TIGR00254">
    <property type="entry name" value="GGDEF"/>
    <property type="match status" value="1"/>
</dbReference>
<reference evidence="5 6" key="1">
    <citation type="submission" date="2024-02" db="EMBL/GenBank/DDBJ databases">
        <title>Bacteria isolated from the canopy kelp, Nereocystis luetkeana.</title>
        <authorList>
            <person name="Pfister C.A."/>
            <person name="Younker I.T."/>
            <person name="Light S.H."/>
        </authorList>
    </citation>
    <scope>NUCLEOTIDE SEQUENCE [LARGE SCALE GENOMIC DNA]</scope>
    <source>
        <strain evidence="5 6">TI.4.07</strain>
    </source>
</reference>